<name>A0ABY5ASF2_9CYAN</name>
<evidence type="ECO:0000313" key="2">
    <source>
        <dbReference type="Proteomes" id="UP001056708"/>
    </source>
</evidence>
<organism evidence="1 2">
    <name type="scientific">Phormidium yuhuli AB48</name>
    <dbReference type="NCBI Taxonomy" id="2940671"/>
    <lineage>
        <taxon>Bacteria</taxon>
        <taxon>Bacillati</taxon>
        <taxon>Cyanobacteriota</taxon>
        <taxon>Cyanophyceae</taxon>
        <taxon>Oscillatoriophycideae</taxon>
        <taxon>Oscillatoriales</taxon>
        <taxon>Oscillatoriaceae</taxon>
        <taxon>Phormidium</taxon>
        <taxon>Phormidium yuhuli</taxon>
    </lineage>
</organism>
<proteinExistence type="predicted"/>
<keyword evidence="2" id="KW-1185">Reference proteome</keyword>
<dbReference type="SUPFAM" id="SSF47598">
    <property type="entry name" value="Ribbon-helix-helix"/>
    <property type="match status" value="1"/>
</dbReference>
<gene>
    <name evidence="1" type="ORF">NEA10_05375</name>
</gene>
<evidence type="ECO:0008006" key="3">
    <source>
        <dbReference type="Google" id="ProtNLM"/>
    </source>
</evidence>
<accession>A0ABY5ASF2</accession>
<reference evidence="1" key="1">
    <citation type="submission" date="2022-06" db="EMBL/GenBank/DDBJ databases">
        <title>Genome sequence of Phormidium yuhuli AB48 isolated from an industrial photobioreactor environment.</title>
        <authorList>
            <person name="Qiu Y."/>
            <person name="Noonan A.J.C."/>
            <person name="Dofher K."/>
            <person name="Koch M."/>
            <person name="Kieft B."/>
            <person name="Lin X."/>
            <person name="Ziels R.M."/>
            <person name="Hallam S.J."/>
        </authorList>
    </citation>
    <scope>NUCLEOTIDE SEQUENCE</scope>
    <source>
        <strain evidence="1">AB48</strain>
    </source>
</reference>
<dbReference type="InterPro" id="IPR010985">
    <property type="entry name" value="Ribbon_hlx_hlx"/>
</dbReference>
<dbReference type="RefSeq" id="WP_252664229.1">
    <property type="nucleotide sequence ID" value="NZ_CP098611.1"/>
</dbReference>
<dbReference type="Proteomes" id="UP001056708">
    <property type="component" value="Chromosome"/>
</dbReference>
<dbReference type="EMBL" id="CP098611">
    <property type="protein sequence ID" value="USR92157.1"/>
    <property type="molecule type" value="Genomic_DNA"/>
</dbReference>
<evidence type="ECO:0000313" key="1">
    <source>
        <dbReference type="EMBL" id="USR92157.1"/>
    </source>
</evidence>
<protein>
    <recommendedName>
        <fullName evidence="3">Ribbon-helix-helix protein CopG domain-containing protein</fullName>
    </recommendedName>
</protein>
<sequence>MARTKPPSNKVLTIRLPIGELERLEDYCLKRGKTKTDVLREMIRKLRV</sequence>